<feature type="domain" description="HTH dtxR-type" evidence="16">
    <location>
        <begin position="1"/>
        <end position="66"/>
    </location>
</feature>
<evidence type="ECO:0000256" key="10">
    <source>
        <dbReference type="ARBA" id="ARBA00023159"/>
    </source>
</evidence>
<dbReference type="InterPro" id="IPR008988">
    <property type="entry name" value="Transcriptional_repressor_C"/>
</dbReference>
<keyword evidence="12" id="KW-0464">Manganese</keyword>
<dbReference type="InterPro" id="IPR036421">
    <property type="entry name" value="Fe_dep_repressor_sf"/>
</dbReference>
<dbReference type="SUPFAM" id="SSF46785">
    <property type="entry name" value="Winged helix' DNA-binding domain"/>
    <property type="match status" value="1"/>
</dbReference>
<dbReference type="SMART" id="SM00529">
    <property type="entry name" value="HTH_DTXR"/>
    <property type="match status" value="1"/>
</dbReference>
<evidence type="ECO:0000256" key="2">
    <source>
        <dbReference type="ARBA" id="ARBA00007871"/>
    </source>
</evidence>
<evidence type="ECO:0000256" key="7">
    <source>
        <dbReference type="ARBA" id="ARBA00023004"/>
    </source>
</evidence>
<sequence>MASLTVENYVKTIYQIAADQARDRAVATGELAQALGVSPGTVTGMLKTLSEAGLASYTPYEGVRLSPQGERLALKVLRRHRLLELFLVETLQMPWDEVHEEAEHMEHAVSEHLIDRIDAYLRHPAVDPHGDPIPRADGSLPEPPGRPLTGLPAPERFRVARVVDQDPSFLRYLSDCGLDLGAEGSVVENRSESGALVVLVGGRTVALGREAAGRVLVSSIPDGPPPGGPGEARRADPS</sequence>
<comment type="similarity">
    <text evidence="2">Belongs to the DtxR/MntR family.</text>
</comment>
<keyword evidence="7" id="KW-0408">Iron</keyword>
<gene>
    <name evidence="17" type="primary">ideR</name>
    <name evidence="17" type="ORF">ElP_58620</name>
</gene>
<proteinExistence type="inferred from homology"/>
<evidence type="ECO:0000256" key="11">
    <source>
        <dbReference type="ARBA" id="ARBA00023163"/>
    </source>
</evidence>
<dbReference type="GO" id="GO:0003700">
    <property type="term" value="F:DNA-binding transcription factor activity"/>
    <property type="evidence" value="ECO:0007669"/>
    <property type="project" value="InterPro"/>
</dbReference>
<comment type="function">
    <text evidence="13">In the presence of manganese, represses expression of mntH and mntS. Up-regulates expression of mntP.</text>
</comment>
<keyword evidence="6" id="KW-0678">Repressor</keyword>
<dbReference type="SMART" id="SM00899">
    <property type="entry name" value="FeoA"/>
    <property type="match status" value="1"/>
</dbReference>
<feature type="region of interest" description="Disordered" evidence="15">
    <location>
        <begin position="217"/>
        <end position="238"/>
    </location>
</feature>
<evidence type="ECO:0000313" key="17">
    <source>
        <dbReference type="EMBL" id="QDV37915.1"/>
    </source>
</evidence>
<dbReference type="GO" id="GO:0005737">
    <property type="term" value="C:cytoplasm"/>
    <property type="evidence" value="ECO:0007669"/>
    <property type="project" value="UniProtKB-SubCell"/>
</dbReference>
<evidence type="ECO:0000256" key="15">
    <source>
        <dbReference type="SAM" id="MobiDB-lite"/>
    </source>
</evidence>
<dbReference type="KEGG" id="tpla:ElP_58620"/>
<feature type="region of interest" description="Disordered" evidence="15">
    <location>
        <begin position="126"/>
        <end position="152"/>
    </location>
</feature>
<dbReference type="Gene3D" id="2.30.30.90">
    <property type="match status" value="1"/>
</dbReference>
<keyword evidence="11" id="KW-0804">Transcription</keyword>
<dbReference type="Pfam" id="PF02742">
    <property type="entry name" value="Fe_dep_repr_C"/>
    <property type="match status" value="1"/>
</dbReference>
<keyword evidence="5" id="KW-0963">Cytoplasm</keyword>
<reference evidence="17 18" key="1">
    <citation type="submission" date="2019-02" db="EMBL/GenBank/DDBJ databases">
        <title>Deep-cultivation of Planctomycetes and their phenomic and genomic characterization uncovers novel biology.</title>
        <authorList>
            <person name="Wiegand S."/>
            <person name="Jogler M."/>
            <person name="Boedeker C."/>
            <person name="Pinto D."/>
            <person name="Vollmers J."/>
            <person name="Rivas-Marin E."/>
            <person name="Kohn T."/>
            <person name="Peeters S.H."/>
            <person name="Heuer A."/>
            <person name="Rast P."/>
            <person name="Oberbeckmann S."/>
            <person name="Bunk B."/>
            <person name="Jeske O."/>
            <person name="Meyerdierks A."/>
            <person name="Storesund J.E."/>
            <person name="Kallscheuer N."/>
            <person name="Luecker S."/>
            <person name="Lage O.M."/>
            <person name="Pohl T."/>
            <person name="Merkel B.J."/>
            <person name="Hornburger P."/>
            <person name="Mueller R.-W."/>
            <person name="Bruemmer F."/>
            <person name="Labrenz M."/>
            <person name="Spormann A.M."/>
            <person name="Op den Camp H."/>
            <person name="Overmann J."/>
            <person name="Amann R."/>
            <person name="Jetten M.S.M."/>
            <person name="Mascher T."/>
            <person name="Medema M.H."/>
            <person name="Devos D.P."/>
            <person name="Kaster A.-K."/>
            <person name="Ovreas L."/>
            <person name="Rohde M."/>
            <person name="Galperin M.Y."/>
            <person name="Jogler C."/>
        </authorList>
    </citation>
    <scope>NUCLEOTIDE SEQUENCE [LARGE SCALE GENOMIC DNA]</scope>
    <source>
        <strain evidence="17 18">ElP</strain>
    </source>
</reference>
<dbReference type="RefSeq" id="WP_145276039.1">
    <property type="nucleotide sequence ID" value="NZ_CP036426.1"/>
</dbReference>
<evidence type="ECO:0000256" key="8">
    <source>
        <dbReference type="ARBA" id="ARBA00023015"/>
    </source>
</evidence>
<dbReference type="AlphaFoldDB" id="A0A518HAM8"/>
<dbReference type="InterPro" id="IPR007167">
    <property type="entry name" value="Fe-transptr_FeoA-like"/>
</dbReference>
<dbReference type="InterPro" id="IPR036390">
    <property type="entry name" value="WH_DNA-bd_sf"/>
</dbReference>
<evidence type="ECO:0000256" key="12">
    <source>
        <dbReference type="ARBA" id="ARBA00023211"/>
    </source>
</evidence>
<dbReference type="Proteomes" id="UP000317835">
    <property type="component" value="Chromosome"/>
</dbReference>
<dbReference type="FunFam" id="1.10.60.10:FF:000004">
    <property type="entry name" value="DtxR family transcriptional regulator"/>
    <property type="match status" value="1"/>
</dbReference>
<name>A0A518HAM8_9BACT</name>
<dbReference type="InterPro" id="IPR001367">
    <property type="entry name" value="Fe_dep_repressor"/>
</dbReference>
<keyword evidence="9" id="KW-0238">DNA-binding</keyword>
<keyword evidence="18" id="KW-1185">Reference proteome</keyword>
<dbReference type="InterPro" id="IPR022687">
    <property type="entry name" value="HTH_DTXR"/>
</dbReference>
<dbReference type="InterPro" id="IPR038157">
    <property type="entry name" value="FeoA_core_dom"/>
</dbReference>
<dbReference type="SUPFAM" id="SSF50037">
    <property type="entry name" value="C-terminal domain of transcriptional repressors"/>
    <property type="match status" value="1"/>
</dbReference>
<comment type="subcellular location">
    <subcellularLocation>
        <location evidence="1">Cytoplasm</location>
    </subcellularLocation>
</comment>
<dbReference type="InterPro" id="IPR022689">
    <property type="entry name" value="Iron_dep_repressor"/>
</dbReference>
<keyword evidence="10" id="KW-0010">Activator</keyword>
<evidence type="ECO:0000256" key="5">
    <source>
        <dbReference type="ARBA" id="ARBA00022490"/>
    </source>
</evidence>
<evidence type="ECO:0000256" key="3">
    <source>
        <dbReference type="ARBA" id="ARBA00011738"/>
    </source>
</evidence>
<evidence type="ECO:0000259" key="16">
    <source>
        <dbReference type="PROSITE" id="PS50944"/>
    </source>
</evidence>
<evidence type="ECO:0000256" key="13">
    <source>
        <dbReference type="ARBA" id="ARBA00025185"/>
    </source>
</evidence>
<comment type="subunit">
    <text evidence="3">Homodimer.</text>
</comment>
<organism evidence="17 18">
    <name type="scientific">Tautonia plasticadhaerens</name>
    <dbReference type="NCBI Taxonomy" id="2527974"/>
    <lineage>
        <taxon>Bacteria</taxon>
        <taxon>Pseudomonadati</taxon>
        <taxon>Planctomycetota</taxon>
        <taxon>Planctomycetia</taxon>
        <taxon>Isosphaerales</taxon>
        <taxon>Isosphaeraceae</taxon>
        <taxon>Tautonia</taxon>
    </lineage>
</organism>
<evidence type="ECO:0000256" key="6">
    <source>
        <dbReference type="ARBA" id="ARBA00022491"/>
    </source>
</evidence>
<protein>
    <recommendedName>
        <fullName evidence="4">Transcriptional regulator MntR</fullName>
    </recommendedName>
    <alternativeName>
        <fullName evidence="14">Manganese transport regulator</fullName>
    </alternativeName>
</protein>
<dbReference type="Pfam" id="PF04023">
    <property type="entry name" value="FeoA"/>
    <property type="match status" value="1"/>
</dbReference>
<dbReference type="GO" id="GO:0003677">
    <property type="term" value="F:DNA binding"/>
    <property type="evidence" value="ECO:0007669"/>
    <property type="project" value="UniProtKB-KW"/>
</dbReference>
<dbReference type="Gene3D" id="1.10.10.10">
    <property type="entry name" value="Winged helix-like DNA-binding domain superfamily/Winged helix DNA-binding domain"/>
    <property type="match status" value="1"/>
</dbReference>
<dbReference type="PROSITE" id="PS50944">
    <property type="entry name" value="HTH_DTXR"/>
    <property type="match status" value="1"/>
</dbReference>
<dbReference type="PANTHER" id="PTHR33238">
    <property type="entry name" value="IRON (METAL) DEPENDENT REPRESSOR, DTXR FAMILY"/>
    <property type="match status" value="1"/>
</dbReference>
<evidence type="ECO:0000256" key="4">
    <source>
        <dbReference type="ARBA" id="ARBA00022386"/>
    </source>
</evidence>
<dbReference type="GO" id="GO:0046914">
    <property type="term" value="F:transition metal ion binding"/>
    <property type="evidence" value="ECO:0007669"/>
    <property type="project" value="InterPro"/>
</dbReference>
<dbReference type="InterPro" id="IPR036388">
    <property type="entry name" value="WH-like_DNA-bd_sf"/>
</dbReference>
<dbReference type="Gene3D" id="1.10.60.10">
    <property type="entry name" value="Iron dependent repressor, metal binding and dimerisation domain"/>
    <property type="match status" value="1"/>
</dbReference>
<keyword evidence="8" id="KW-0805">Transcription regulation</keyword>
<dbReference type="SUPFAM" id="SSF47979">
    <property type="entry name" value="Iron-dependent repressor protein, dimerization domain"/>
    <property type="match status" value="1"/>
</dbReference>
<dbReference type="GO" id="GO:0046983">
    <property type="term" value="F:protein dimerization activity"/>
    <property type="evidence" value="ECO:0007669"/>
    <property type="project" value="InterPro"/>
</dbReference>
<dbReference type="PANTHER" id="PTHR33238:SF11">
    <property type="entry name" value="TRANSCRIPTIONAL REGULATOR MNTR"/>
    <property type="match status" value="1"/>
</dbReference>
<evidence type="ECO:0000256" key="1">
    <source>
        <dbReference type="ARBA" id="ARBA00004496"/>
    </source>
</evidence>
<evidence type="ECO:0000256" key="9">
    <source>
        <dbReference type="ARBA" id="ARBA00023125"/>
    </source>
</evidence>
<dbReference type="EMBL" id="CP036426">
    <property type="protein sequence ID" value="QDV37915.1"/>
    <property type="molecule type" value="Genomic_DNA"/>
</dbReference>
<evidence type="ECO:0000256" key="14">
    <source>
        <dbReference type="ARBA" id="ARBA00032593"/>
    </source>
</evidence>
<accession>A0A518HAM8</accession>
<dbReference type="Pfam" id="PF01325">
    <property type="entry name" value="Fe_dep_repress"/>
    <property type="match status" value="1"/>
</dbReference>
<dbReference type="InterPro" id="IPR050536">
    <property type="entry name" value="DtxR_MntR_Metal-Reg"/>
</dbReference>
<dbReference type="OrthoDB" id="9791355at2"/>
<evidence type="ECO:0000313" key="18">
    <source>
        <dbReference type="Proteomes" id="UP000317835"/>
    </source>
</evidence>